<dbReference type="PROSITE" id="PS50850">
    <property type="entry name" value="MFS"/>
    <property type="match status" value="1"/>
</dbReference>
<dbReference type="Gene3D" id="1.20.1250.20">
    <property type="entry name" value="MFS general substrate transporter like domains"/>
    <property type="match status" value="1"/>
</dbReference>
<gene>
    <name evidence="4" type="ORF">O0I10_005790</name>
</gene>
<dbReference type="GeneID" id="83213202"/>
<reference evidence="4 5" key="1">
    <citation type="submission" date="2023-03" db="EMBL/GenBank/DDBJ databases">
        <title>Genome sequence of Lichtheimia ornata CBS 291.66.</title>
        <authorList>
            <person name="Mohabir J.T."/>
            <person name="Shea T.P."/>
            <person name="Kurbessoian T."/>
            <person name="Berby B."/>
            <person name="Fontaine J."/>
            <person name="Livny J."/>
            <person name="Gnirke A."/>
            <person name="Stajich J.E."/>
            <person name="Cuomo C.A."/>
        </authorList>
    </citation>
    <scope>NUCLEOTIDE SEQUENCE [LARGE SCALE GENOMIC DNA]</scope>
    <source>
        <strain evidence="4">CBS 291.66</strain>
    </source>
</reference>
<dbReference type="InterPro" id="IPR036259">
    <property type="entry name" value="MFS_trans_sf"/>
</dbReference>
<evidence type="ECO:0000259" key="3">
    <source>
        <dbReference type="PROSITE" id="PS50850"/>
    </source>
</evidence>
<sequence length="148" mass="16047">MLGFFGQALVAFIVGGCYQQLTSNCFPLFVFLYGTLLGFGEVSGMIPSICLTEYTPRDYRGTAYGIGSGFAKAAGLVGVVTHSYMKKQFGIDGEFIIFGIIASLCGVTVFLFLQETAGPGVMEKADEEFEHYLETRSKSQSMGVVQQQ</sequence>
<feature type="domain" description="Major facilitator superfamily (MFS) profile" evidence="3">
    <location>
        <begin position="1"/>
        <end position="117"/>
    </location>
</feature>
<dbReference type="GO" id="GO:0016020">
    <property type="term" value="C:membrane"/>
    <property type="evidence" value="ECO:0007669"/>
    <property type="project" value="UniProtKB-SubCell"/>
</dbReference>
<keyword evidence="5" id="KW-1185">Reference proteome</keyword>
<comment type="subcellular location">
    <subcellularLocation>
        <location evidence="1">Membrane</location>
        <topology evidence="1">Multi-pass membrane protein</topology>
    </subcellularLocation>
</comment>
<dbReference type="GO" id="GO:0022857">
    <property type="term" value="F:transmembrane transporter activity"/>
    <property type="evidence" value="ECO:0007669"/>
    <property type="project" value="InterPro"/>
</dbReference>
<comment type="caution">
    <text evidence="4">The sequence shown here is derived from an EMBL/GenBank/DDBJ whole genome shotgun (WGS) entry which is preliminary data.</text>
</comment>
<dbReference type="Pfam" id="PF07690">
    <property type="entry name" value="MFS_1"/>
    <property type="match status" value="1"/>
</dbReference>
<protein>
    <recommendedName>
        <fullName evidence="3">Major facilitator superfamily (MFS) profile domain-containing protein</fullName>
    </recommendedName>
</protein>
<keyword evidence="2" id="KW-0472">Membrane</keyword>
<evidence type="ECO:0000313" key="5">
    <source>
        <dbReference type="Proteomes" id="UP001234581"/>
    </source>
</evidence>
<dbReference type="InterPro" id="IPR020846">
    <property type="entry name" value="MFS_dom"/>
</dbReference>
<accession>A0AAD7V3N5</accession>
<evidence type="ECO:0000256" key="2">
    <source>
        <dbReference type="SAM" id="Phobius"/>
    </source>
</evidence>
<feature type="transmembrane region" description="Helical" evidence="2">
    <location>
        <begin position="29"/>
        <end position="51"/>
    </location>
</feature>
<evidence type="ECO:0000313" key="4">
    <source>
        <dbReference type="EMBL" id="KAJ8658437.1"/>
    </source>
</evidence>
<keyword evidence="2" id="KW-0812">Transmembrane</keyword>
<evidence type="ECO:0000256" key="1">
    <source>
        <dbReference type="ARBA" id="ARBA00004141"/>
    </source>
</evidence>
<organism evidence="4 5">
    <name type="scientific">Lichtheimia ornata</name>
    <dbReference type="NCBI Taxonomy" id="688661"/>
    <lineage>
        <taxon>Eukaryota</taxon>
        <taxon>Fungi</taxon>
        <taxon>Fungi incertae sedis</taxon>
        <taxon>Mucoromycota</taxon>
        <taxon>Mucoromycotina</taxon>
        <taxon>Mucoromycetes</taxon>
        <taxon>Mucorales</taxon>
        <taxon>Lichtheimiaceae</taxon>
        <taxon>Lichtheimia</taxon>
    </lineage>
</organism>
<proteinExistence type="predicted"/>
<dbReference type="EMBL" id="JARTCD010000024">
    <property type="protein sequence ID" value="KAJ8658437.1"/>
    <property type="molecule type" value="Genomic_DNA"/>
</dbReference>
<dbReference type="Proteomes" id="UP001234581">
    <property type="component" value="Unassembled WGS sequence"/>
</dbReference>
<dbReference type="SUPFAM" id="SSF103473">
    <property type="entry name" value="MFS general substrate transporter"/>
    <property type="match status" value="1"/>
</dbReference>
<name>A0AAD7V3N5_9FUNG</name>
<feature type="transmembrane region" description="Helical" evidence="2">
    <location>
        <begin position="95"/>
        <end position="113"/>
    </location>
</feature>
<feature type="transmembrane region" description="Helical" evidence="2">
    <location>
        <begin position="63"/>
        <end position="83"/>
    </location>
</feature>
<keyword evidence="2" id="KW-1133">Transmembrane helix</keyword>
<dbReference type="RefSeq" id="XP_058343350.1">
    <property type="nucleotide sequence ID" value="XM_058485827.1"/>
</dbReference>
<dbReference type="InterPro" id="IPR011701">
    <property type="entry name" value="MFS"/>
</dbReference>
<dbReference type="AlphaFoldDB" id="A0AAD7V3N5"/>